<reference evidence="12 13" key="1">
    <citation type="submission" date="2021-03" db="EMBL/GenBank/DDBJ databases">
        <title>Genomic Encyclopedia of Type Strains, Phase IV (KMG-IV): sequencing the most valuable type-strain genomes for metagenomic binning, comparative biology and taxonomic classification.</title>
        <authorList>
            <person name="Goeker M."/>
        </authorList>
    </citation>
    <scope>NUCLEOTIDE SEQUENCE [LARGE SCALE GENOMIC DNA]</scope>
    <source>
        <strain evidence="12 13">DSM 24738</strain>
    </source>
</reference>
<dbReference type="InterPro" id="IPR007348">
    <property type="entry name" value="CopC_dom"/>
</dbReference>
<feature type="transmembrane region" description="Helical" evidence="9">
    <location>
        <begin position="281"/>
        <end position="301"/>
    </location>
</feature>
<evidence type="ECO:0000259" key="11">
    <source>
        <dbReference type="Pfam" id="PF05425"/>
    </source>
</evidence>
<protein>
    <submittedName>
        <fullName evidence="12">Copper transport protein</fullName>
    </submittedName>
</protein>
<evidence type="ECO:0000256" key="2">
    <source>
        <dbReference type="ARBA" id="ARBA00022475"/>
    </source>
</evidence>
<evidence type="ECO:0000256" key="5">
    <source>
        <dbReference type="ARBA" id="ARBA00022729"/>
    </source>
</evidence>
<feature type="transmembrane region" description="Helical" evidence="9">
    <location>
        <begin position="392"/>
        <end position="408"/>
    </location>
</feature>
<feature type="domain" description="CopC" evidence="10">
    <location>
        <begin position="29"/>
        <end position="119"/>
    </location>
</feature>
<proteinExistence type="predicted"/>
<keyword evidence="5" id="KW-0732">Signal</keyword>
<dbReference type="Gene3D" id="2.60.40.1220">
    <property type="match status" value="1"/>
</dbReference>
<dbReference type="PANTHER" id="PTHR34820">
    <property type="entry name" value="INNER MEMBRANE PROTEIN YEBZ"/>
    <property type="match status" value="1"/>
</dbReference>
<feature type="domain" description="Copper resistance protein D" evidence="11">
    <location>
        <begin position="311"/>
        <end position="404"/>
    </location>
</feature>
<dbReference type="InterPro" id="IPR014756">
    <property type="entry name" value="Ig_E-set"/>
</dbReference>
<dbReference type="PANTHER" id="PTHR34820:SF4">
    <property type="entry name" value="INNER MEMBRANE PROTEIN YEBZ"/>
    <property type="match status" value="1"/>
</dbReference>
<evidence type="ECO:0000259" key="10">
    <source>
        <dbReference type="Pfam" id="PF04234"/>
    </source>
</evidence>
<evidence type="ECO:0000256" key="3">
    <source>
        <dbReference type="ARBA" id="ARBA00022692"/>
    </source>
</evidence>
<dbReference type="InterPro" id="IPR014755">
    <property type="entry name" value="Cu-Rt/internalin_Ig-like"/>
</dbReference>
<feature type="transmembrane region" description="Helical" evidence="9">
    <location>
        <begin position="313"/>
        <end position="338"/>
    </location>
</feature>
<comment type="caution">
    <text evidence="12">The sequence shown here is derived from an EMBL/GenBank/DDBJ whole genome shotgun (WGS) entry which is preliminary data.</text>
</comment>
<feature type="transmembrane region" description="Helical" evidence="9">
    <location>
        <begin position="250"/>
        <end position="269"/>
    </location>
</feature>
<comment type="subcellular location">
    <subcellularLocation>
        <location evidence="1">Cell membrane</location>
        <topology evidence="1">Multi-pass membrane protein</topology>
    </subcellularLocation>
</comment>
<gene>
    <name evidence="12" type="ORF">J2Z37_002088</name>
</gene>
<evidence type="ECO:0000256" key="7">
    <source>
        <dbReference type="ARBA" id="ARBA00023008"/>
    </source>
</evidence>
<evidence type="ECO:0000313" key="12">
    <source>
        <dbReference type="EMBL" id="MBP1932087.1"/>
    </source>
</evidence>
<feature type="transmembrane region" description="Helical" evidence="9">
    <location>
        <begin position="184"/>
        <end position="204"/>
    </location>
</feature>
<keyword evidence="4" id="KW-0479">Metal-binding</keyword>
<dbReference type="SUPFAM" id="SSF81296">
    <property type="entry name" value="E set domains"/>
    <property type="match status" value="1"/>
</dbReference>
<sequence length="526" mass="59684">MNKGWRKGCGTLFLILIFLLSFAPGVFAHAVLNEATPPLNSQLSTAPKEIRYVFNERIESKLYYIRIYDDQGELVPTEEAKLSKDQKEITLQLPQMAQGIYTITYHVLSGDGHSIKQSSVLSIGTYQQPNTWYMGQISNSSHHEGISVDRIFYYISFLFLSGWVFWGMFLPFSSDQARKIYQIWLKRLLNFYLLMLITTGFLQMNSSLSGWGPGEIYELLFHSLFGWTWLGSLVLGLLGYLVLPRWKWLGALWIVLWMIAEGVSGHAITFTPELLNVVIDVVHLLAATVWVGGLFVVIIFWKKEREELVSRFLPVFSRAALVSIVLMILTGVFLASMFLPKWKYLWETTWGIFLLLKVLLVLVVLFTASLIRAKMGKGQVGDGLWTSLRVDFSAMLGILAIVGIITYVNPVPTNEPLYWHEMGNLQHVTTQITPKAPGDNQFSVSVAITKERTTVKRVEVFLKSRDQEMAPIEVPVEEVAENGAAGESQFMVKGPYLPFAGDWTIEVRILDSNDDEKVYSKDFTVY</sequence>
<evidence type="ECO:0000256" key="6">
    <source>
        <dbReference type="ARBA" id="ARBA00022989"/>
    </source>
</evidence>
<dbReference type="Pfam" id="PF05425">
    <property type="entry name" value="CopD"/>
    <property type="match status" value="1"/>
</dbReference>
<evidence type="ECO:0000256" key="4">
    <source>
        <dbReference type="ARBA" id="ARBA00022723"/>
    </source>
</evidence>
<keyword evidence="6 9" id="KW-1133">Transmembrane helix</keyword>
<evidence type="ECO:0000256" key="8">
    <source>
        <dbReference type="ARBA" id="ARBA00023136"/>
    </source>
</evidence>
<evidence type="ECO:0000256" key="9">
    <source>
        <dbReference type="SAM" id="Phobius"/>
    </source>
</evidence>
<accession>A0ABS4GP81</accession>
<evidence type="ECO:0000256" key="1">
    <source>
        <dbReference type="ARBA" id="ARBA00004651"/>
    </source>
</evidence>
<feature type="transmembrane region" description="Helical" evidence="9">
    <location>
        <begin position="151"/>
        <end position="172"/>
    </location>
</feature>
<feature type="transmembrane region" description="Helical" evidence="9">
    <location>
        <begin position="224"/>
        <end position="243"/>
    </location>
</feature>
<dbReference type="Pfam" id="PF04234">
    <property type="entry name" value="CopC"/>
    <property type="match status" value="1"/>
</dbReference>
<keyword evidence="13" id="KW-1185">Reference proteome</keyword>
<name>A0ABS4GP81_9BACL</name>
<dbReference type="InterPro" id="IPR032694">
    <property type="entry name" value="CopC/D"/>
</dbReference>
<dbReference type="EMBL" id="JAGGKT010000005">
    <property type="protein sequence ID" value="MBP1932087.1"/>
    <property type="molecule type" value="Genomic_DNA"/>
</dbReference>
<keyword evidence="7" id="KW-0186">Copper</keyword>
<feature type="transmembrane region" description="Helical" evidence="9">
    <location>
        <begin position="350"/>
        <end position="371"/>
    </location>
</feature>
<keyword evidence="3 9" id="KW-0812">Transmembrane</keyword>
<keyword evidence="8 9" id="KW-0472">Membrane</keyword>
<organism evidence="12 13">
    <name type="scientific">Ammoniphilus resinae</name>
    <dbReference type="NCBI Taxonomy" id="861532"/>
    <lineage>
        <taxon>Bacteria</taxon>
        <taxon>Bacillati</taxon>
        <taxon>Bacillota</taxon>
        <taxon>Bacilli</taxon>
        <taxon>Bacillales</taxon>
        <taxon>Paenibacillaceae</taxon>
        <taxon>Aneurinibacillus group</taxon>
        <taxon>Ammoniphilus</taxon>
    </lineage>
</organism>
<dbReference type="InterPro" id="IPR008457">
    <property type="entry name" value="Cu-R_CopD_dom"/>
</dbReference>
<evidence type="ECO:0000313" key="13">
    <source>
        <dbReference type="Proteomes" id="UP001519343"/>
    </source>
</evidence>
<keyword evidence="2" id="KW-1003">Cell membrane</keyword>
<dbReference type="Proteomes" id="UP001519343">
    <property type="component" value="Unassembled WGS sequence"/>
</dbReference>
<dbReference type="RefSeq" id="WP_209810156.1">
    <property type="nucleotide sequence ID" value="NZ_JAGGKT010000005.1"/>
</dbReference>